<dbReference type="PRINTS" id="PR00038">
    <property type="entry name" value="HTHLUXR"/>
</dbReference>
<dbReference type="InterPro" id="IPR000792">
    <property type="entry name" value="Tscrpt_reg_LuxR_C"/>
</dbReference>
<evidence type="ECO:0000259" key="3">
    <source>
        <dbReference type="PROSITE" id="PS50043"/>
    </source>
</evidence>
<name>A0A7C9BT07_9BACT</name>
<dbReference type="Proteomes" id="UP000479293">
    <property type="component" value="Unassembled WGS sequence"/>
</dbReference>
<organism evidence="5 6">
    <name type="scientific">Salmonirosea aquatica</name>
    <dbReference type="NCBI Taxonomy" id="2654236"/>
    <lineage>
        <taxon>Bacteria</taxon>
        <taxon>Pseudomonadati</taxon>
        <taxon>Bacteroidota</taxon>
        <taxon>Cytophagia</taxon>
        <taxon>Cytophagales</taxon>
        <taxon>Spirosomataceae</taxon>
        <taxon>Salmonirosea</taxon>
    </lineage>
</organism>
<dbReference type="AlphaFoldDB" id="A0A7C9BT07"/>
<dbReference type="RefSeq" id="WP_152762226.1">
    <property type="nucleotide sequence ID" value="NZ_WHLY01000002.1"/>
</dbReference>
<dbReference type="GO" id="GO:0006355">
    <property type="term" value="P:regulation of DNA-templated transcription"/>
    <property type="evidence" value="ECO:0007669"/>
    <property type="project" value="InterPro"/>
</dbReference>
<reference evidence="5 6" key="1">
    <citation type="submission" date="2019-10" db="EMBL/GenBank/DDBJ databases">
        <title>Draft Genome Sequence of Cytophagaceae sp. SJW1-29.</title>
        <authorList>
            <person name="Choi A."/>
        </authorList>
    </citation>
    <scope>NUCLEOTIDE SEQUENCE [LARGE SCALE GENOMIC DNA]</scope>
    <source>
        <strain evidence="5 6">SJW1-29</strain>
    </source>
</reference>
<dbReference type="PROSITE" id="PS50043">
    <property type="entry name" value="HTH_LUXR_2"/>
    <property type="match status" value="1"/>
</dbReference>
<dbReference type="InterPro" id="IPR001789">
    <property type="entry name" value="Sig_transdc_resp-reg_receiver"/>
</dbReference>
<evidence type="ECO:0000313" key="5">
    <source>
        <dbReference type="EMBL" id="MPR35299.1"/>
    </source>
</evidence>
<dbReference type="SUPFAM" id="SSF46894">
    <property type="entry name" value="C-terminal effector domain of the bipartite response regulators"/>
    <property type="match status" value="1"/>
</dbReference>
<dbReference type="Pfam" id="PF00196">
    <property type="entry name" value="GerE"/>
    <property type="match status" value="1"/>
</dbReference>
<proteinExistence type="predicted"/>
<evidence type="ECO:0000256" key="1">
    <source>
        <dbReference type="ARBA" id="ARBA00023125"/>
    </source>
</evidence>
<dbReference type="GO" id="GO:0003677">
    <property type="term" value="F:DNA binding"/>
    <property type="evidence" value="ECO:0007669"/>
    <property type="project" value="UniProtKB-KW"/>
</dbReference>
<accession>A0A7C9BT07</accession>
<dbReference type="Gene3D" id="3.40.50.2300">
    <property type="match status" value="1"/>
</dbReference>
<evidence type="ECO:0000313" key="6">
    <source>
        <dbReference type="Proteomes" id="UP000479293"/>
    </source>
</evidence>
<gene>
    <name evidence="5" type="ORF">GBK04_18570</name>
</gene>
<protein>
    <submittedName>
        <fullName evidence="5">Response regulator</fullName>
    </submittedName>
</protein>
<comment type="caution">
    <text evidence="5">The sequence shown here is derived from an EMBL/GenBank/DDBJ whole genome shotgun (WGS) entry which is preliminary data.</text>
</comment>
<feature type="domain" description="Response regulatory" evidence="4">
    <location>
        <begin position="17"/>
        <end position="131"/>
    </location>
</feature>
<keyword evidence="6" id="KW-1185">Reference proteome</keyword>
<dbReference type="InterPro" id="IPR039420">
    <property type="entry name" value="WalR-like"/>
</dbReference>
<feature type="domain" description="HTH luxR-type" evidence="3">
    <location>
        <begin position="157"/>
        <end position="222"/>
    </location>
</feature>
<dbReference type="InterPro" id="IPR036388">
    <property type="entry name" value="WH-like_DNA-bd_sf"/>
</dbReference>
<dbReference type="SUPFAM" id="SSF52172">
    <property type="entry name" value="CheY-like"/>
    <property type="match status" value="1"/>
</dbReference>
<dbReference type="CDD" id="cd06170">
    <property type="entry name" value="LuxR_C_like"/>
    <property type="match status" value="1"/>
</dbReference>
<dbReference type="Gene3D" id="1.10.10.10">
    <property type="entry name" value="Winged helix-like DNA-binding domain superfamily/Winged helix DNA-binding domain"/>
    <property type="match status" value="1"/>
</dbReference>
<evidence type="ECO:0000259" key="4">
    <source>
        <dbReference type="PROSITE" id="PS50110"/>
    </source>
</evidence>
<dbReference type="InterPro" id="IPR011006">
    <property type="entry name" value="CheY-like_superfamily"/>
</dbReference>
<dbReference type="PANTHER" id="PTHR43214">
    <property type="entry name" value="TWO-COMPONENT RESPONSE REGULATOR"/>
    <property type="match status" value="1"/>
</dbReference>
<evidence type="ECO:0000256" key="2">
    <source>
        <dbReference type="PROSITE-ProRule" id="PRU00169"/>
    </source>
</evidence>
<dbReference type="EMBL" id="WHLY01000002">
    <property type="protein sequence ID" value="MPR35299.1"/>
    <property type="molecule type" value="Genomic_DNA"/>
</dbReference>
<dbReference type="InterPro" id="IPR016032">
    <property type="entry name" value="Sig_transdc_resp-reg_C-effctor"/>
</dbReference>
<comment type="caution">
    <text evidence="2">Lacks conserved residue(s) required for the propagation of feature annotation.</text>
</comment>
<dbReference type="PROSITE" id="PS50110">
    <property type="entry name" value="RESPONSE_REGULATORY"/>
    <property type="match status" value="1"/>
</dbReference>
<sequence>MEKEMNSKWALKKTDATVLVAKSEPFTCEVLGSLLKTEGFDVVGRASKLDDLISKIQTKKPSCVITEVGVIGDASLLMNALGQMKKVPKVVLYVNSHDTRDISKVLEAKFSAYLHAEDQLEELYHCLQSTKKDDTYYSTCFKDLIHELGITEADSETLRIIKSLTKRERQVLQLLTKGLTGHQVADQLNMSYRTLANHKQNITQKFSLASGRHLLRQGLQIKGFLSNPQAGGK</sequence>
<dbReference type="GO" id="GO:0000160">
    <property type="term" value="P:phosphorelay signal transduction system"/>
    <property type="evidence" value="ECO:0007669"/>
    <property type="project" value="InterPro"/>
</dbReference>
<dbReference type="SMART" id="SM00421">
    <property type="entry name" value="HTH_LUXR"/>
    <property type="match status" value="1"/>
</dbReference>
<keyword evidence="1" id="KW-0238">DNA-binding</keyword>